<comment type="caution">
    <text evidence="1">The sequence shown here is derived from an EMBL/GenBank/DDBJ whole genome shotgun (WGS) entry which is preliminary data.</text>
</comment>
<evidence type="ECO:0000313" key="2">
    <source>
        <dbReference type="Proteomes" id="UP000324091"/>
    </source>
</evidence>
<evidence type="ECO:0000313" key="1">
    <source>
        <dbReference type="EMBL" id="TWW73289.1"/>
    </source>
</evidence>
<protein>
    <submittedName>
        <fullName evidence="1">Uncharacterized protein</fullName>
    </submittedName>
</protein>
<gene>
    <name evidence="1" type="ORF">D4764_15G0006830</name>
</gene>
<organism evidence="1 2">
    <name type="scientific">Takifugu flavidus</name>
    <name type="common">sansaifugu</name>
    <dbReference type="NCBI Taxonomy" id="433684"/>
    <lineage>
        <taxon>Eukaryota</taxon>
        <taxon>Metazoa</taxon>
        <taxon>Chordata</taxon>
        <taxon>Craniata</taxon>
        <taxon>Vertebrata</taxon>
        <taxon>Euteleostomi</taxon>
        <taxon>Actinopterygii</taxon>
        <taxon>Neopterygii</taxon>
        <taxon>Teleostei</taxon>
        <taxon>Neoteleostei</taxon>
        <taxon>Acanthomorphata</taxon>
        <taxon>Eupercaria</taxon>
        <taxon>Tetraodontiformes</taxon>
        <taxon>Tetradontoidea</taxon>
        <taxon>Tetraodontidae</taxon>
        <taxon>Takifugu</taxon>
    </lineage>
</organism>
<dbReference type="Proteomes" id="UP000324091">
    <property type="component" value="Chromosome 15"/>
</dbReference>
<sequence>MGQQNSKSTAEERSILHHDGAVAECQRKDACCSQASVFHMQKKMNNLHHSPRTREKSAGYPWPQSRCDAGGLVYVVDSPTGGVWPKSSWDQCRCGCMYFLKKILRGGRRQLALTVLGVRGELLTYPGAIVQQWKEYFQEILNPTNTYPHGGTESGD</sequence>
<reference evidence="1 2" key="1">
    <citation type="submission" date="2019-04" db="EMBL/GenBank/DDBJ databases">
        <title>Chromosome genome assembly for Takifugu flavidus.</title>
        <authorList>
            <person name="Xiao S."/>
        </authorList>
    </citation>
    <scope>NUCLEOTIDE SEQUENCE [LARGE SCALE GENOMIC DNA]</scope>
    <source>
        <strain evidence="1">HTHZ2018</strain>
        <tissue evidence="1">Muscle</tissue>
    </source>
</reference>
<accession>A0A5C6P313</accession>
<dbReference type="AlphaFoldDB" id="A0A5C6P313"/>
<name>A0A5C6P313_9TELE</name>
<keyword evidence="2" id="KW-1185">Reference proteome</keyword>
<proteinExistence type="predicted"/>
<dbReference type="EMBL" id="RHFK02000007">
    <property type="protein sequence ID" value="TWW73289.1"/>
    <property type="molecule type" value="Genomic_DNA"/>
</dbReference>